<dbReference type="GO" id="GO:0034315">
    <property type="term" value="P:regulation of Arp2/3 complex-mediated actin nucleation"/>
    <property type="evidence" value="ECO:0007669"/>
    <property type="project" value="TreeGrafter"/>
</dbReference>
<comment type="caution">
    <text evidence="2">The sequence shown here is derived from an EMBL/GenBank/DDBJ whole genome shotgun (WGS) entry which is preliminary data.</text>
</comment>
<dbReference type="Pfam" id="PF00560">
    <property type="entry name" value="LRR_1"/>
    <property type="match status" value="1"/>
</dbReference>
<proteinExistence type="predicted"/>
<accession>A0AAV7YXG6</accession>
<dbReference type="InterPro" id="IPR051279">
    <property type="entry name" value="PP1-Reg/Actin-Interact_Protein"/>
</dbReference>
<name>A0AAV7YXG6_9EUKA</name>
<dbReference type="PANTHER" id="PTHR24112:SF66">
    <property type="entry name" value="LEUCINE-RICH REPEAT, ISOFORM F"/>
    <property type="match status" value="1"/>
</dbReference>
<dbReference type="SMART" id="SM00368">
    <property type="entry name" value="LRR_RI"/>
    <property type="match status" value="6"/>
</dbReference>
<evidence type="ECO:0000313" key="2">
    <source>
        <dbReference type="EMBL" id="KAJ3433095.1"/>
    </source>
</evidence>
<feature type="region of interest" description="Disordered" evidence="1">
    <location>
        <begin position="337"/>
        <end position="356"/>
    </location>
</feature>
<dbReference type="Proteomes" id="UP001146793">
    <property type="component" value="Unassembled WGS sequence"/>
</dbReference>
<dbReference type="PANTHER" id="PTHR24112">
    <property type="entry name" value="LEUCINE-RICH REPEAT, ISOFORM F-RELATED"/>
    <property type="match status" value="1"/>
</dbReference>
<reference evidence="2" key="1">
    <citation type="submission" date="2022-08" db="EMBL/GenBank/DDBJ databases">
        <title>Novel sulphate-reducing endosymbionts in the free-living metamonad Anaeramoeba.</title>
        <authorList>
            <person name="Jerlstrom-Hultqvist J."/>
            <person name="Cepicka I."/>
            <person name="Gallot-Lavallee L."/>
            <person name="Salas-Leiva D."/>
            <person name="Curtis B.A."/>
            <person name="Zahonova K."/>
            <person name="Pipaliya S."/>
            <person name="Dacks J."/>
            <person name="Roger A.J."/>
        </authorList>
    </citation>
    <scope>NUCLEOTIDE SEQUENCE</scope>
    <source>
        <strain evidence="2">Busselton2</strain>
    </source>
</reference>
<dbReference type="PROSITE" id="PS51450">
    <property type="entry name" value="LRR"/>
    <property type="match status" value="1"/>
</dbReference>
<dbReference type="AlphaFoldDB" id="A0AAV7YXG6"/>
<dbReference type="InterPro" id="IPR032675">
    <property type="entry name" value="LRR_dom_sf"/>
</dbReference>
<dbReference type="GO" id="GO:0016477">
    <property type="term" value="P:cell migration"/>
    <property type="evidence" value="ECO:0007669"/>
    <property type="project" value="TreeGrafter"/>
</dbReference>
<dbReference type="EMBL" id="JANTQA010000047">
    <property type="protein sequence ID" value="KAJ3433095.1"/>
    <property type="molecule type" value="Genomic_DNA"/>
</dbReference>
<evidence type="ECO:0000313" key="3">
    <source>
        <dbReference type="Proteomes" id="UP001146793"/>
    </source>
</evidence>
<evidence type="ECO:0000256" key="1">
    <source>
        <dbReference type="SAM" id="MobiDB-lite"/>
    </source>
</evidence>
<dbReference type="Gene3D" id="3.80.10.10">
    <property type="entry name" value="Ribonuclease Inhibitor"/>
    <property type="match status" value="1"/>
</dbReference>
<gene>
    <name evidence="2" type="ORF">M0812_22046</name>
</gene>
<sequence length="864" mass="99665">MEQPERKRGSFFRIKSLHKLSDPQQGRIKLQKAIKKEKDIRHKTKKKIQISKLAPLSIKQRLSVELLVQKSTEEKVLLASRIFKKKNVSKFEKRILVLTKNRIITIGKRRNSIKKRICRNGHLYDLKQIEYYNSHHIRFIFRKFRIDAYTGEAEKYKEKIQKILSIITRNFPQNKKPTVFDFSENKKKNSQLVSSGLEDTKSQSSKEEDIFLFRNETKSNVFEDLDQKKNSQEEINLDEIQDYVIVDCENAKGEGEYEGEDEDEEDNENKFQSEYEYEYEYEYENEKENELKNSGVRSLERIYDSWCSYYNVCKNTEFLNILRKLNNSTALDLSKLNQAKDEKESNNPNISKNKKKNSVPIHYKPIIVSLQHDDYFTDLNLSNCNLKSNFEEFIQVLERNKTITKLNLSNTGISVGGGFEKLGRVLLQNENLQHNLIDLDLSNNKMNLKADSEIYKGLKKLINLRFLKLAAVSTNSKTLNGMIELIPTFRELQLLDFSHNKFSSLNSEKLINVLSECSKTIGSKLRSLLLENTSIDLSLLSEYLKKQEKLQILHLQDNNFLKKDLWSLSETLQNLKGLKKLDISGSCTQSQYFPIILNSILMNGSLGNFELIGDRNGLGAKGGLKIYQIFELNQESNSLAELSLDGNQLRPAGVAHVLKACSLSRSLERISISNNILKGKGSVELYEQFVQLLTNLQTLTHFICKGNPNTKHYLGNNFLSVLKNFPLCKKLEVLDLSSNNLSDLATREFSNILINKLPALKEFFFDNNGWSLSSLKMLALNISNVDNNKAGNLIGNWPTNDANLLVLNSKKKSSKPVRQFLSQFKETFLNGLSHSDFQNDHQKFFFANKRSRSSSQFSNNYQFF</sequence>
<protein>
    <submittedName>
        <fullName evidence="2">Leucine-rich repeat isoform f</fullName>
    </submittedName>
</protein>
<dbReference type="GO" id="GO:0005886">
    <property type="term" value="C:plasma membrane"/>
    <property type="evidence" value="ECO:0007669"/>
    <property type="project" value="TreeGrafter"/>
</dbReference>
<organism evidence="2 3">
    <name type="scientific">Anaeramoeba flamelloides</name>
    <dbReference type="NCBI Taxonomy" id="1746091"/>
    <lineage>
        <taxon>Eukaryota</taxon>
        <taxon>Metamonada</taxon>
        <taxon>Anaeramoebidae</taxon>
        <taxon>Anaeramoeba</taxon>
    </lineage>
</organism>
<dbReference type="SUPFAM" id="SSF52047">
    <property type="entry name" value="RNI-like"/>
    <property type="match status" value="1"/>
</dbReference>
<dbReference type="GO" id="GO:0030027">
    <property type="term" value="C:lamellipodium"/>
    <property type="evidence" value="ECO:0007669"/>
    <property type="project" value="TreeGrafter"/>
</dbReference>
<dbReference type="InterPro" id="IPR001611">
    <property type="entry name" value="Leu-rich_rpt"/>
</dbReference>